<evidence type="ECO:0000256" key="1">
    <source>
        <dbReference type="SAM" id="MobiDB-lite"/>
    </source>
</evidence>
<dbReference type="OrthoDB" id="2440590at2759"/>
<accession>A0A916E1Y7</accession>
<dbReference type="EMBL" id="CAGKOT010000008">
    <property type="protein sequence ID" value="CAB5351856.1"/>
    <property type="molecule type" value="Genomic_DNA"/>
</dbReference>
<protein>
    <submittedName>
        <fullName evidence="2">Uncharacterized protein</fullName>
    </submittedName>
</protein>
<feature type="region of interest" description="Disordered" evidence="1">
    <location>
        <begin position="144"/>
        <end position="171"/>
    </location>
</feature>
<dbReference type="AlphaFoldDB" id="A0A916E1Y7"/>
<dbReference type="VEuPathDB" id="FungiDB:RhiirFUN_001151"/>
<sequence>MIIDEEWDFLADIIEVLSTFADATTELGGSKYVTSSLHSRLIIEIIKILETDSQNINREETGNAFDEENQDEIPNDDINKSVNTYGLINEIKSILYTNLIKYYPTITTDALISSILDPRFKSLDFTLSIQKSHTEQQLRTLFEQEKNNQKNTPDASGTSDASSTSGSSSTFKRKSPIERLIKDNVVALDEVGEYLQLNEIPFTSDPLKLYSIAILHSLDV</sequence>
<organism evidence="2 3">
    <name type="scientific">Rhizophagus irregularis</name>
    <dbReference type="NCBI Taxonomy" id="588596"/>
    <lineage>
        <taxon>Eukaryota</taxon>
        <taxon>Fungi</taxon>
        <taxon>Fungi incertae sedis</taxon>
        <taxon>Mucoromycota</taxon>
        <taxon>Glomeromycotina</taxon>
        <taxon>Glomeromycetes</taxon>
        <taxon>Glomerales</taxon>
        <taxon>Glomeraceae</taxon>
        <taxon>Rhizophagus</taxon>
    </lineage>
</organism>
<dbReference type="Proteomes" id="UP000684084">
    <property type="component" value="Unassembled WGS sequence"/>
</dbReference>
<proteinExistence type="predicted"/>
<name>A0A916E1Y7_9GLOM</name>
<comment type="caution">
    <text evidence="2">The sequence shown here is derived from an EMBL/GenBank/DDBJ whole genome shotgun (WGS) entry which is preliminary data.</text>
</comment>
<feature type="compositionally biased region" description="Low complexity" evidence="1">
    <location>
        <begin position="154"/>
        <end position="169"/>
    </location>
</feature>
<gene>
    <name evidence="2" type="ORF">CHRIB12_LOCUS5298</name>
</gene>
<evidence type="ECO:0000313" key="3">
    <source>
        <dbReference type="Proteomes" id="UP000684084"/>
    </source>
</evidence>
<reference evidence="2" key="1">
    <citation type="submission" date="2020-05" db="EMBL/GenBank/DDBJ databases">
        <authorList>
            <person name="Rincon C."/>
            <person name="Sanders R I."/>
            <person name="Robbins C."/>
            <person name="Chaturvedi A."/>
        </authorList>
    </citation>
    <scope>NUCLEOTIDE SEQUENCE</scope>
    <source>
        <strain evidence="2">CHB12</strain>
    </source>
</reference>
<evidence type="ECO:0000313" key="2">
    <source>
        <dbReference type="EMBL" id="CAB5351856.1"/>
    </source>
</evidence>